<feature type="domain" description="Protein kinase" evidence="10">
    <location>
        <begin position="23"/>
        <end position="281"/>
    </location>
</feature>
<dbReference type="EMBL" id="JACHGT010000009">
    <property type="protein sequence ID" value="MBB6036648.1"/>
    <property type="molecule type" value="Genomic_DNA"/>
</dbReference>
<name>A0A841FSC0_9ACTN</name>
<reference evidence="11 12" key="1">
    <citation type="submission" date="2020-08" db="EMBL/GenBank/DDBJ databases">
        <title>Genomic Encyclopedia of Type Strains, Phase IV (KMG-IV): sequencing the most valuable type-strain genomes for metagenomic binning, comparative biology and taxonomic classification.</title>
        <authorList>
            <person name="Goeker M."/>
        </authorList>
    </citation>
    <scope>NUCLEOTIDE SEQUENCE [LARGE SCALE GENOMIC DNA]</scope>
    <source>
        <strain evidence="11 12">YIM 65646</strain>
    </source>
</reference>
<dbReference type="PROSITE" id="PS00107">
    <property type="entry name" value="PROTEIN_KINASE_ATP"/>
    <property type="match status" value="1"/>
</dbReference>
<evidence type="ECO:0000256" key="9">
    <source>
        <dbReference type="SAM" id="Phobius"/>
    </source>
</evidence>
<keyword evidence="9" id="KW-0472">Membrane</keyword>
<accession>A0A841FSC0</accession>
<proteinExistence type="predicted"/>
<dbReference type="Pfam" id="PF00069">
    <property type="entry name" value="Pkinase"/>
    <property type="match status" value="1"/>
</dbReference>
<dbReference type="InterPro" id="IPR017441">
    <property type="entry name" value="Protein_kinase_ATP_BS"/>
</dbReference>
<evidence type="ECO:0000256" key="2">
    <source>
        <dbReference type="ARBA" id="ARBA00022527"/>
    </source>
</evidence>
<keyword evidence="2 11" id="KW-0723">Serine/threonine-protein kinase</keyword>
<evidence type="ECO:0000259" key="10">
    <source>
        <dbReference type="PROSITE" id="PS50011"/>
    </source>
</evidence>
<dbReference type="Gene3D" id="3.30.200.20">
    <property type="entry name" value="Phosphorylase Kinase, domain 1"/>
    <property type="match status" value="1"/>
</dbReference>
<dbReference type="Gene3D" id="3.40.1000.10">
    <property type="entry name" value="Mog1/PsbP, alpha/beta/alpha sandwich"/>
    <property type="match status" value="1"/>
</dbReference>
<dbReference type="InterPro" id="IPR000719">
    <property type="entry name" value="Prot_kinase_dom"/>
</dbReference>
<protein>
    <recommendedName>
        <fullName evidence="1">non-specific serine/threonine protein kinase</fullName>
        <ecNumber evidence="1">2.7.11.1</ecNumber>
    </recommendedName>
</protein>
<keyword evidence="9" id="KW-1133">Transmembrane helix</keyword>
<dbReference type="PANTHER" id="PTHR43289">
    <property type="entry name" value="MITOGEN-ACTIVATED PROTEIN KINASE KINASE KINASE 20-RELATED"/>
    <property type="match status" value="1"/>
</dbReference>
<feature type="compositionally biased region" description="Low complexity" evidence="8">
    <location>
        <begin position="307"/>
        <end position="326"/>
    </location>
</feature>
<gene>
    <name evidence="11" type="ORF">HNR73_004519</name>
</gene>
<evidence type="ECO:0000256" key="7">
    <source>
        <dbReference type="PROSITE-ProRule" id="PRU10141"/>
    </source>
</evidence>
<feature type="compositionally biased region" description="Gly residues" evidence="8">
    <location>
        <begin position="441"/>
        <end position="454"/>
    </location>
</feature>
<dbReference type="EC" id="2.7.11.1" evidence="1"/>
<dbReference type="Proteomes" id="UP000548476">
    <property type="component" value="Unassembled WGS sequence"/>
</dbReference>
<dbReference type="GO" id="GO:0005524">
    <property type="term" value="F:ATP binding"/>
    <property type="evidence" value="ECO:0007669"/>
    <property type="project" value="UniProtKB-UniRule"/>
</dbReference>
<feature type="region of interest" description="Disordered" evidence="8">
    <location>
        <begin position="304"/>
        <end position="457"/>
    </location>
</feature>
<keyword evidence="12" id="KW-1185">Reference proteome</keyword>
<evidence type="ECO:0000313" key="12">
    <source>
        <dbReference type="Proteomes" id="UP000548476"/>
    </source>
</evidence>
<evidence type="ECO:0000256" key="3">
    <source>
        <dbReference type="ARBA" id="ARBA00022679"/>
    </source>
</evidence>
<dbReference type="SMART" id="SM00220">
    <property type="entry name" value="S_TKc"/>
    <property type="match status" value="1"/>
</dbReference>
<feature type="binding site" evidence="7">
    <location>
        <position position="52"/>
    </location>
    <ligand>
        <name>ATP</name>
        <dbReference type="ChEBI" id="CHEBI:30616"/>
    </ligand>
</feature>
<dbReference type="AlphaFoldDB" id="A0A841FSC0"/>
<dbReference type="RefSeq" id="WP_184789477.1">
    <property type="nucleotide sequence ID" value="NZ_BONT01000033.1"/>
</dbReference>
<keyword evidence="3" id="KW-0808">Transferase</keyword>
<feature type="transmembrane region" description="Helical" evidence="9">
    <location>
        <begin position="467"/>
        <end position="488"/>
    </location>
</feature>
<dbReference type="CDD" id="cd14014">
    <property type="entry name" value="STKc_PknB_like"/>
    <property type="match status" value="1"/>
</dbReference>
<dbReference type="GO" id="GO:0004674">
    <property type="term" value="F:protein serine/threonine kinase activity"/>
    <property type="evidence" value="ECO:0007669"/>
    <property type="project" value="UniProtKB-KW"/>
</dbReference>
<evidence type="ECO:0000256" key="8">
    <source>
        <dbReference type="SAM" id="MobiDB-lite"/>
    </source>
</evidence>
<evidence type="ECO:0000256" key="4">
    <source>
        <dbReference type="ARBA" id="ARBA00022741"/>
    </source>
</evidence>
<keyword evidence="6 7" id="KW-0067">ATP-binding</keyword>
<dbReference type="InterPro" id="IPR008271">
    <property type="entry name" value="Ser/Thr_kinase_AS"/>
</dbReference>
<evidence type="ECO:0000313" key="11">
    <source>
        <dbReference type="EMBL" id="MBB6036648.1"/>
    </source>
</evidence>
<comment type="caution">
    <text evidence="11">The sequence shown here is derived from an EMBL/GenBank/DDBJ whole genome shotgun (WGS) entry which is preliminary data.</text>
</comment>
<evidence type="ECO:0000256" key="5">
    <source>
        <dbReference type="ARBA" id="ARBA00022777"/>
    </source>
</evidence>
<keyword evidence="4 7" id="KW-0547">Nucleotide-binding</keyword>
<dbReference type="PROSITE" id="PS00108">
    <property type="entry name" value="PROTEIN_KINASE_ST"/>
    <property type="match status" value="1"/>
</dbReference>
<keyword evidence="9" id="KW-0812">Transmembrane</keyword>
<keyword evidence="5 11" id="KW-0418">Kinase</keyword>
<evidence type="ECO:0000256" key="6">
    <source>
        <dbReference type="ARBA" id="ARBA00022840"/>
    </source>
</evidence>
<dbReference type="Gene3D" id="1.10.510.10">
    <property type="entry name" value="Transferase(Phosphotransferase) domain 1"/>
    <property type="match status" value="1"/>
</dbReference>
<dbReference type="PROSITE" id="PS50011">
    <property type="entry name" value="PROTEIN_KINASE_DOM"/>
    <property type="match status" value="1"/>
</dbReference>
<dbReference type="SUPFAM" id="SSF56112">
    <property type="entry name" value="Protein kinase-like (PK-like)"/>
    <property type="match status" value="1"/>
</dbReference>
<organism evidence="11 12">
    <name type="scientific">Phytomonospora endophytica</name>
    <dbReference type="NCBI Taxonomy" id="714109"/>
    <lineage>
        <taxon>Bacteria</taxon>
        <taxon>Bacillati</taxon>
        <taxon>Actinomycetota</taxon>
        <taxon>Actinomycetes</taxon>
        <taxon>Micromonosporales</taxon>
        <taxon>Micromonosporaceae</taxon>
        <taxon>Phytomonospora</taxon>
    </lineage>
</organism>
<evidence type="ECO:0000256" key="1">
    <source>
        <dbReference type="ARBA" id="ARBA00012513"/>
    </source>
</evidence>
<dbReference type="InterPro" id="IPR011009">
    <property type="entry name" value="Kinase-like_dom_sf"/>
</dbReference>
<feature type="compositionally biased region" description="Low complexity" evidence="8">
    <location>
        <begin position="410"/>
        <end position="422"/>
    </location>
</feature>
<dbReference type="PANTHER" id="PTHR43289:SF6">
    <property type="entry name" value="SERINE_THREONINE-PROTEIN KINASE NEKL-3"/>
    <property type="match status" value="1"/>
</dbReference>
<sequence>MTQHTPVPGDGRAVVGATIAGRYELRAPIGDGGMGAVWRAHDTLLQRDVAIKEVLLPAELPSAERDTLVERTLREARAAAALSHASVIRVFDVITEAGRPWIIMELLQARSLADILKDDGPMPPRVVAKIGLSMLGALEAAHAAGILHRDVKPGNVLISSDGRCVLSDFGVARTNAPSNLTTPGMVLGSAHYIAPERATGGQIGPPSDLFSLGVTLYAAVEGRPPFDRANALATMQAVVHDPPESPRRAGPLLPILGGLLEKDPQRRWNVEQTRAAIQQLLGGAGPLASQAVDGLTDLHRVIPQQPSRPVSSPPVSGAPVSAAPVSGMPVSGSPRFQQPRPEAAFESTAAHPAPSADSGAYEQQQQSYAVGPPAPQQGGYGEQTRPFTPPQPPQGGYGEETRPFSPPIPQQSYGAPQQQQSPYGPPPGQQPYGQNLPPLPGQGGPGKSSGGGVAGLLDTVKKNPKPWMLSAGAAVVVIVLVFVMIGVFGGGDDEDPGGATPTGNGENTAMETEVYTNPENGYTVNVPKGWSVEPEKANVINVYHPDNDDVWIRFNVTDEKSAPDKLLTGAAAGLDGGYFVKGSLEQISLGPISYGGHDGSVIEYTGTRKSDDAARHGLWAIIKVDGDNYHIYLSVPEDAFADNKAVFDEAVKSFQLGE</sequence>